<feature type="non-terminal residue" evidence="2">
    <location>
        <position position="1"/>
    </location>
</feature>
<feature type="non-terminal residue" evidence="2">
    <location>
        <position position="147"/>
    </location>
</feature>
<evidence type="ECO:0000313" key="2">
    <source>
        <dbReference type="EMBL" id="CAK0911326.1"/>
    </source>
</evidence>
<accession>A0ABN9YER5</accession>
<protein>
    <submittedName>
        <fullName evidence="2">Uncharacterized protein</fullName>
    </submittedName>
</protein>
<dbReference type="Pfam" id="PF07386">
    <property type="entry name" value="DUF1499"/>
    <property type="match status" value="1"/>
</dbReference>
<reference evidence="2" key="1">
    <citation type="submission" date="2023-10" db="EMBL/GenBank/DDBJ databases">
        <authorList>
            <person name="Chen Y."/>
            <person name="Shah S."/>
            <person name="Dougan E. K."/>
            <person name="Thang M."/>
            <person name="Chan C."/>
        </authorList>
    </citation>
    <scope>NUCLEOTIDE SEQUENCE [LARGE SCALE GENOMIC DNA]</scope>
</reference>
<dbReference type="InterPro" id="IPR010865">
    <property type="entry name" value="DUF1499"/>
</dbReference>
<evidence type="ECO:0000256" key="1">
    <source>
        <dbReference type="SAM" id="MobiDB-lite"/>
    </source>
</evidence>
<sequence>WRAGGGGPPSCWLGEGGPGRRAALAAAAAAAAATAAGSEKAEAFPNAVRKVQRDLNNPKRPGQQAGDLGMMPRIGYPEGALKECDNSPNCFSTTTSVVDEQYHDIKPWVFKGKTPEQAMTEVKDVLAAYEPSQQDIDGGGFKVFAEG</sequence>
<name>A0ABN9YER5_9DINO</name>
<dbReference type="Proteomes" id="UP001189429">
    <property type="component" value="Unassembled WGS sequence"/>
</dbReference>
<feature type="region of interest" description="Disordered" evidence="1">
    <location>
        <begin position="51"/>
        <end position="72"/>
    </location>
</feature>
<proteinExistence type="predicted"/>
<keyword evidence="3" id="KW-1185">Reference proteome</keyword>
<comment type="caution">
    <text evidence="2">The sequence shown here is derived from an EMBL/GenBank/DDBJ whole genome shotgun (WGS) entry which is preliminary data.</text>
</comment>
<organism evidence="2 3">
    <name type="scientific">Prorocentrum cordatum</name>
    <dbReference type="NCBI Taxonomy" id="2364126"/>
    <lineage>
        <taxon>Eukaryota</taxon>
        <taxon>Sar</taxon>
        <taxon>Alveolata</taxon>
        <taxon>Dinophyceae</taxon>
        <taxon>Prorocentrales</taxon>
        <taxon>Prorocentraceae</taxon>
        <taxon>Prorocentrum</taxon>
    </lineage>
</organism>
<gene>
    <name evidence="2" type="ORF">PCOR1329_LOCUS85243</name>
</gene>
<dbReference type="EMBL" id="CAUYUJ010022559">
    <property type="protein sequence ID" value="CAK0911326.1"/>
    <property type="molecule type" value="Genomic_DNA"/>
</dbReference>
<evidence type="ECO:0000313" key="3">
    <source>
        <dbReference type="Proteomes" id="UP001189429"/>
    </source>
</evidence>